<keyword evidence="3" id="KW-1003">Cell membrane</keyword>
<gene>
    <name evidence="10" type="ORF">A8F95_18345</name>
</gene>
<comment type="caution">
    <text evidence="10">The sequence shown here is derived from an EMBL/GenBank/DDBJ whole genome shotgun (WGS) entry which is preliminary data.</text>
</comment>
<evidence type="ECO:0000313" key="10">
    <source>
        <dbReference type="EMBL" id="OCA92168.1"/>
    </source>
</evidence>
<feature type="transmembrane region" description="Helical" evidence="8">
    <location>
        <begin position="27"/>
        <end position="45"/>
    </location>
</feature>
<sequence>MIALGGTIGVGLFMGSASTIQWTGPSVMLAYAISGIFIFFIMRAMGEMLYVEPSTGSFATFGYKYIHPLAGYITAWSNWFQWVIVGMSEIIAVGAYMQYWFPDLPAWIPGMVAMVILGAANLISVKSFGEFEFWFAMIKIITIVLMIIAGIGLIFFGIGNGGDAIGLSNLWRHGGFFAGGWSGFFFALSLVVAAYQGVELIGITAGEAKDPQKTLTKAIQSIIWRILIFYIGAIFVIVTVYPWDQLSSIGSPFVATFAKVGITAAAALINFVVITAAMSGCNSGIYSAGRMLYTLGVNGQAPKFFTKLSHNGVPLVGTFGVLIGLAIGVVLSYIAPENLFVYVYSASVLPGMVPWFIILISQIQFRKTKGAEIKNHPFKMPFAPVSNYLTIAFLVMVLVGMWFNDDTRISLIVGIVFLIMMTISFYVFKIGKHVPLEVQDDHDLTDK</sequence>
<evidence type="ECO:0000256" key="2">
    <source>
        <dbReference type="ARBA" id="ARBA00022448"/>
    </source>
</evidence>
<keyword evidence="6 8" id="KW-1133">Transmembrane helix</keyword>
<feature type="transmembrane region" description="Helical" evidence="8">
    <location>
        <begin position="261"/>
        <end position="281"/>
    </location>
</feature>
<feature type="transmembrane region" description="Helical" evidence="8">
    <location>
        <begin position="409"/>
        <end position="428"/>
    </location>
</feature>
<evidence type="ECO:0000313" key="11">
    <source>
        <dbReference type="Proteomes" id="UP000092578"/>
    </source>
</evidence>
<feature type="transmembrane region" description="Helical" evidence="8">
    <location>
        <begin position="382"/>
        <end position="403"/>
    </location>
</feature>
<feature type="transmembrane region" description="Helical" evidence="8">
    <location>
        <begin position="79"/>
        <end position="101"/>
    </location>
</feature>
<evidence type="ECO:0000259" key="9">
    <source>
        <dbReference type="Pfam" id="PF00324"/>
    </source>
</evidence>
<dbReference type="PIRSF" id="PIRSF006060">
    <property type="entry name" value="AA_transporter"/>
    <property type="match status" value="1"/>
</dbReference>
<comment type="subcellular location">
    <subcellularLocation>
        <location evidence="1">Cell membrane</location>
        <topology evidence="1">Multi-pass membrane protein</topology>
    </subcellularLocation>
</comment>
<dbReference type="AlphaFoldDB" id="A0A1B9B7V8"/>
<evidence type="ECO:0000256" key="4">
    <source>
        <dbReference type="ARBA" id="ARBA00022692"/>
    </source>
</evidence>
<proteinExistence type="predicted"/>
<evidence type="ECO:0000256" key="3">
    <source>
        <dbReference type="ARBA" id="ARBA00022475"/>
    </source>
</evidence>
<dbReference type="PANTHER" id="PTHR43495:SF6">
    <property type="entry name" value="THREONINE_SERINE TRANSPORTER YBXG-RELATED"/>
    <property type="match status" value="1"/>
</dbReference>
<name>A0A1B9B7V8_9BACI</name>
<feature type="domain" description="Amino acid permease/ SLC12A" evidence="9">
    <location>
        <begin position="1"/>
        <end position="427"/>
    </location>
</feature>
<dbReference type="Pfam" id="PF00324">
    <property type="entry name" value="AA_permease"/>
    <property type="match status" value="1"/>
</dbReference>
<dbReference type="FunFam" id="1.20.1740.10:FF:000001">
    <property type="entry name" value="Amino acid permease"/>
    <property type="match status" value="1"/>
</dbReference>
<feature type="transmembrane region" description="Helical" evidence="8">
    <location>
        <begin position="313"/>
        <end position="335"/>
    </location>
</feature>
<dbReference type="GO" id="GO:0006865">
    <property type="term" value="P:amino acid transport"/>
    <property type="evidence" value="ECO:0007669"/>
    <property type="project" value="UniProtKB-KW"/>
</dbReference>
<dbReference type="Gene3D" id="1.20.1740.10">
    <property type="entry name" value="Amino acid/polyamine transporter I"/>
    <property type="match status" value="1"/>
</dbReference>
<feature type="transmembrane region" description="Helical" evidence="8">
    <location>
        <begin position="107"/>
        <end position="125"/>
    </location>
</feature>
<dbReference type="InterPro" id="IPR004840">
    <property type="entry name" value="Amino_acid_permease_CS"/>
</dbReference>
<keyword evidence="7 8" id="KW-0472">Membrane</keyword>
<protein>
    <submittedName>
        <fullName evidence="10">Amino acid permease</fullName>
    </submittedName>
</protein>
<dbReference type="GO" id="GO:0055085">
    <property type="term" value="P:transmembrane transport"/>
    <property type="evidence" value="ECO:0007669"/>
    <property type="project" value="InterPro"/>
</dbReference>
<feature type="transmembrane region" description="Helical" evidence="8">
    <location>
        <begin position="222"/>
        <end position="241"/>
    </location>
</feature>
<dbReference type="Proteomes" id="UP000092578">
    <property type="component" value="Unassembled WGS sequence"/>
</dbReference>
<organism evidence="10 11">
    <name type="scientific">Pseudobacillus wudalianchiensis</name>
    <dbReference type="NCBI Taxonomy" id="1743143"/>
    <lineage>
        <taxon>Bacteria</taxon>
        <taxon>Bacillati</taxon>
        <taxon>Bacillota</taxon>
        <taxon>Bacilli</taxon>
        <taxon>Bacillales</taxon>
        <taxon>Bacillaceae</taxon>
        <taxon>Pseudobacillus</taxon>
    </lineage>
</organism>
<evidence type="ECO:0000256" key="5">
    <source>
        <dbReference type="ARBA" id="ARBA00022970"/>
    </source>
</evidence>
<feature type="transmembrane region" description="Helical" evidence="8">
    <location>
        <begin position="137"/>
        <end position="158"/>
    </location>
</feature>
<dbReference type="PROSITE" id="PS00218">
    <property type="entry name" value="AMINO_ACID_PERMEASE_1"/>
    <property type="match status" value="1"/>
</dbReference>
<dbReference type="GO" id="GO:0005886">
    <property type="term" value="C:plasma membrane"/>
    <property type="evidence" value="ECO:0007669"/>
    <property type="project" value="UniProtKB-SubCell"/>
</dbReference>
<feature type="transmembrane region" description="Helical" evidence="8">
    <location>
        <begin position="178"/>
        <end position="201"/>
    </location>
</feature>
<dbReference type="PANTHER" id="PTHR43495">
    <property type="entry name" value="GABA PERMEASE"/>
    <property type="match status" value="1"/>
</dbReference>
<dbReference type="EMBL" id="MAYT01000002">
    <property type="protein sequence ID" value="OCA92168.1"/>
    <property type="molecule type" value="Genomic_DNA"/>
</dbReference>
<evidence type="ECO:0000256" key="8">
    <source>
        <dbReference type="SAM" id="Phobius"/>
    </source>
</evidence>
<keyword evidence="4 8" id="KW-0812">Transmembrane</keyword>
<evidence type="ECO:0000256" key="6">
    <source>
        <dbReference type="ARBA" id="ARBA00022989"/>
    </source>
</evidence>
<accession>A0A1B9B7V8</accession>
<evidence type="ECO:0000256" key="1">
    <source>
        <dbReference type="ARBA" id="ARBA00004651"/>
    </source>
</evidence>
<reference evidence="11" key="1">
    <citation type="submission" date="2016-05" db="EMBL/GenBank/DDBJ databases">
        <authorList>
            <person name="Liu B."/>
            <person name="Wang J."/>
            <person name="Zhu Y."/>
            <person name="Liu G."/>
            <person name="Chen Q."/>
            <person name="Chen Z."/>
            <person name="Lan J."/>
            <person name="Che J."/>
            <person name="Ge C."/>
            <person name="Shi H."/>
            <person name="Pan Z."/>
            <person name="Liu X."/>
        </authorList>
    </citation>
    <scope>NUCLEOTIDE SEQUENCE [LARGE SCALE GENOMIC DNA]</scope>
    <source>
        <strain evidence="11">FJAT-27215</strain>
    </source>
</reference>
<dbReference type="InterPro" id="IPR004841">
    <property type="entry name" value="AA-permease/SLC12A_dom"/>
</dbReference>
<feature type="transmembrane region" description="Helical" evidence="8">
    <location>
        <begin position="341"/>
        <end position="361"/>
    </location>
</feature>
<keyword evidence="2" id="KW-0813">Transport</keyword>
<evidence type="ECO:0000256" key="7">
    <source>
        <dbReference type="ARBA" id="ARBA00023136"/>
    </source>
</evidence>
<keyword evidence="5" id="KW-0029">Amino-acid transport</keyword>
<keyword evidence="11" id="KW-1185">Reference proteome</keyword>